<dbReference type="InterPro" id="IPR027860">
    <property type="entry name" value="DUF4429"/>
</dbReference>
<dbReference type="Pfam" id="PF14472">
    <property type="entry name" value="DUF4429"/>
    <property type="match status" value="2"/>
</dbReference>
<evidence type="ECO:0000313" key="3">
    <source>
        <dbReference type="EMBL" id="GHI38804.1"/>
    </source>
</evidence>
<keyword evidence="4" id="KW-1185">Reference proteome</keyword>
<evidence type="ECO:0000259" key="1">
    <source>
        <dbReference type="Pfam" id="PF09851"/>
    </source>
</evidence>
<feature type="domain" description="DUF4429" evidence="2">
    <location>
        <begin position="11"/>
        <end position="105"/>
    </location>
</feature>
<feature type="domain" description="DUF4429" evidence="2">
    <location>
        <begin position="139"/>
        <end position="225"/>
    </location>
</feature>
<name>A0ABQ3QNH6_9ACTN</name>
<dbReference type="EMBL" id="BNDY01000009">
    <property type="protein sequence ID" value="GHI38804.1"/>
    <property type="molecule type" value="Genomic_DNA"/>
</dbReference>
<evidence type="ECO:0000313" key="4">
    <source>
        <dbReference type="Proteomes" id="UP001050808"/>
    </source>
</evidence>
<dbReference type="Proteomes" id="UP001050808">
    <property type="component" value="Unassembled WGS sequence"/>
</dbReference>
<proteinExistence type="predicted"/>
<sequence>MAEIIQKDGTWVFDGETLRIVPGSDKSVGLLQRTLGEIAVPLRAVAGIAYEPGRKTGRLRLRLRDGADPLLQVTGGKLPDSADPYALTVETRTAAVAEYMVDEVRNALLLDEVPDGPVDSYLLPGPSLPMTVGAGDATVTFDGRTVHLEWTWHTDDRKTAAGPVTLPLDELTGVSWQPARGLSDGYLRFVTSPNAPRLDPKHDPMAVELNGFKKDPLMALLASAVVVRMPHPNAPHREPAPAAPKSLEAAPAEDHDVLLRRLRELGELHQSGILTADEFTAAKQAVLKRL</sequence>
<reference evidence="3" key="1">
    <citation type="submission" date="2024-05" db="EMBL/GenBank/DDBJ databases">
        <title>Whole genome shotgun sequence of Streptomyces violascens NBRC 12920.</title>
        <authorList>
            <person name="Komaki H."/>
            <person name="Tamura T."/>
        </authorList>
    </citation>
    <scope>NUCLEOTIDE SEQUENCE</scope>
    <source>
        <strain evidence="3">NBRC 12920</strain>
    </source>
</reference>
<organism evidence="3 4">
    <name type="scientific">Streptomyces violascens</name>
    <dbReference type="NCBI Taxonomy" id="67381"/>
    <lineage>
        <taxon>Bacteria</taxon>
        <taxon>Bacillati</taxon>
        <taxon>Actinomycetota</taxon>
        <taxon>Actinomycetes</taxon>
        <taxon>Kitasatosporales</taxon>
        <taxon>Streptomycetaceae</taxon>
        <taxon>Streptomyces</taxon>
    </lineage>
</organism>
<evidence type="ECO:0008006" key="5">
    <source>
        <dbReference type="Google" id="ProtNLM"/>
    </source>
</evidence>
<dbReference type="Pfam" id="PF09851">
    <property type="entry name" value="SHOCT"/>
    <property type="match status" value="1"/>
</dbReference>
<feature type="domain" description="SHOCT" evidence="1">
    <location>
        <begin position="261"/>
        <end position="287"/>
    </location>
</feature>
<gene>
    <name evidence="3" type="ORF">Sviol_32120</name>
</gene>
<accession>A0ABQ3QNH6</accession>
<comment type="caution">
    <text evidence="3">The sequence shown here is derived from an EMBL/GenBank/DDBJ whole genome shotgun (WGS) entry which is preliminary data.</text>
</comment>
<dbReference type="RefSeq" id="WP_189968416.1">
    <property type="nucleotide sequence ID" value="NZ_BMUA01000023.1"/>
</dbReference>
<evidence type="ECO:0000259" key="2">
    <source>
        <dbReference type="Pfam" id="PF14472"/>
    </source>
</evidence>
<dbReference type="InterPro" id="IPR018649">
    <property type="entry name" value="SHOCT"/>
</dbReference>
<protein>
    <recommendedName>
        <fullName evidence="5">Tat pathway signal sequence domain protein</fullName>
    </recommendedName>
</protein>